<feature type="transmembrane region" description="Helical" evidence="5">
    <location>
        <begin position="76"/>
        <end position="98"/>
    </location>
</feature>
<sequence length="259" mass="27260">MSGSGFSDDEQFCTAAFFVNGPFQTIIYWLPVWFQGVLGSSPTTSGVNFFPAVIADVLAAFIGSALASQLGWWNPFVILGSVTVCLGGGLLTTIYPDISGSHWVGYHILGGVGYSLSSNLSHLAMQTSLPQDLVPLGASILLSIISTSSTIFAAVGQAVVQKQLQVNLGPVISQNFVDKIIDSGLTDLNSLLDPDILHTVVEKHSLSVTQVFYIPAVAPVVAFFLLLGCKWISTKSKQTPAAAVEVGEKNANAERGAGV</sequence>
<proteinExistence type="predicted"/>
<evidence type="ECO:0000256" key="3">
    <source>
        <dbReference type="ARBA" id="ARBA00022989"/>
    </source>
</evidence>
<keyword evidence="3 5" id="KW-1133">Transmembrane helix</keyword>
<evidence type="ECO:0000313" key="6">
    <source>
        <dbReference type="EMBL" id="KAK9412991.1"/>
    </source>
</evidence>
<organism evidence="6 7">
    <name type="scientific">Seiridium unicorne</name>
    <dbReference type="NCBI Taxonomy" id="138068"/>
    <lineage>
        <taxon>Eukaryota</taxon>
        <taxon>Fungi</taxon>
        <taxon>Dikarya</taxon>
        <taxon>Ascomycota</taxon>
        <taxon>Pezizomycotina</taxon>
        <taxon>Sordariomycetes</taxon>
        <taxon>Xylariomycetidae</taxon>
        <taxon>Amphisphaeriales</taxon>
        <taxon>Sporocadaceae</taxon>
        <taxon>Seiridium</taxon>
    </lineage>
</organism>
<dbReference type="PANTHER" id="PTHR23501:SF198">
    <property type="entry name" value="AZOLE RESISTANCE PROTEIN 1-RELATED"/>
    <property type="match status" value="1"/>
</dbReference>
<comment type="caution">
    <text evidence="6">The sequence shown here is derived from an EMBL/GenBank/DDBJ whole genome shotgun (WGS) entry which is preliminary data.</text>
</comment>
<evidence type="ECO:0000256" key="1">
    <source>
        <dbReference type="ARBA" id="ARBA00004141"/>
    </source>
</evidence>
<evidence type="ECO:0000256" key="2">
    <source>
        <dbReference type="ARBA" id="ARBA00022692"/>
    </source>
</evidence>
<feature type="transmembrane region" description="Helical" evidence="5">
    <location>
        <begin position="104"/>
        <end position="124"/>
    </location>
</feature>
<dbReference type="Proteomes" id="UP001408356">
    <property type="component" value="Unassembled WGS sequence"/>
</dbReference>
<dbReference type="EMBL" id="JARVKF010000445">
    <property type="protein sequence ID" value="KAK9412991.1"/>
    <property type="molecule type" value="Genomic_DNA"/>
</dbReference>
<reference evidence="6 7" key="1">
    <citation type="journal article" date="2024" name="J. Plant Pathol.">
        <title>Sequence and assembly of the genome of Seiridium unicorne, isolate CBS 538.82, causal agent of cypress canker disease.</title>
        <authorList>
            <person name="Scali E."/>
            <person name="Rocca G.D."/>
            <person name="Danti R."/>
            <person name="Garbelotto M."/>
            <person name="Barberini S."/>
            <person name="Baroncelli R."/>
            <person name="Emiliani G."/>
        </authorList>
    </citation>
    <scope>NUCLEOTIDE SEQUENCE [LARGE SCALE GENOMIC DNA]</scope>
    <source>
        <strain evidence="6 7">BM-138-508</strain>
    </source>
</reference>
<keyword evidence="7" id="KW-1185">Reference proteome</keyword>
<feature type="transmembrane region" description="Helical" evidence="5">
    <location>
        <begin position="46"/>
        <end position="67"/>
    </location>
</feature>
<evidence type="ECO:0000256" key="4">
    <source>
        <dbReference type="ARBA" id="ARBA00023136"/>
    </source>
</evidence>
<accession>A0ABR2UF65</accession>
<feature type="transmembrane region" description="Helical" evidence="5">
    <location>
        <begin position="12"/>
        <end position="34"/>
    </location>
</feature>
<name>A0ABR2UF65_9PEZI</name>
<evidence type="ECO:0000313" key="7">
    <source>
        <dbReference type="Proteomes" id="UP001408356"/>
    </source>
</evidence>
<evidence type="ECO:0000256" key="5">
    <source>
        <dbReference type="SAM" id="Phobius"/>
    </source>
</evidence>
<feature type="transmembrane region" description="Helical" evidence="5">
    <location>
        <begin position="211"/>
        <end position="229"/>
    </location>
</feature>
<gene>
    <name evidence="6" type="ORF">SUNI508_12186</name>
</gene>
<dbReference type="Gene3D" id="1.20.1250.20">
    <property type="entry name" value="MFS general substrate transporter like domains"/>
    <property type="match status" value="1"/>
</dbReference>
<dbReference type="PANTHER" id="PTHR23501">
    <property type="entry name" value="MAJOR FACILITATOR SUPERFAMILY"/>
    <property type="match status" value="1"/>
</dbReference>
<dbReference type="InterPro" id="IPR036259">
    <property type="entry name" value="MFS_trans_sf"/>
</dbReference>
<keyword evidence="4 5" id="KW-0472">Membrane</keyword>
<dbReference type="SUPFAM" id="SSF103473">
    <property type="entry name" value="MFS general substrate transporter"/>
    <property type="match status" value="1"/>
</dbReference>
<protein>
    <submittedName>
        <fullName evidence="6">Major facilitator superfamily (MFS) profile domain-containing protein</fullName>
    </submittedName>
</protein>
<keyword evidence="2 5" id="KW-0812">Transmembrane</keyword>
<feature type="transmembrane region" description="Helical" evidence="5">
    <location>
        <begin position="136"/>
        <end position="160"/>
    </location>
</feature>
<comment type="subcellular location">
    <subcellularLocation>
        <location evidence="1">Membrane</location>
        <topology evidence="1">Multi-pass membrane protein</topology>
    </subcellularLocation>
</comment>